<protein>
    <submittedName>
        <fullName evidence="2">Uncharacterized protein</fullName>
    </submittedName>
</protein>
<proteinExistence type="predicted"/>
<keyword evidence="1" id="KW-0472">Membrane</keyword>
<evidence type="ECO:0000313" key="2">
    <source>
        <dbReference type="EMBL" id="GEC95242.1"/>
    </source>
</evidence>
<gene>
    <name evidence="2" type="ORF">ZRA01_13150</name>
</gene>
<keyword evidence="1" id="KW-0812">Transmembrane</keyword>
<evidence type="ECO:0000313" key="3">
    <source>
        <dbReference type="Proteomes" id="UP000318422"/>
    </source>
</evidence>
<keyword evidence="1" id="KW-1133">Transmembrane helix</keyword>
<feature type="transmembrane region" description="Helical" evidence="1">
    <location>
        <begin position="50"/>
        <end position="70"/>
    </location>
</feature>
<feature type="transmembrane region" description="Helical" evidence="1">
    <location>
        <begin position="90"/>
        <end position="109"/>
    </location>
</feature>
<organism evidence="2 3">
    <name type="scientific">Zoogloea ramigera</name>
    <dbReference type="NCBI Taxonomy" id="350"/>
    <lineage>
        <taxon>Bacteria</taxon>
        <taxon>Pseudomonadati</taxon>
        <taxon>Pseudomonadota</taxon>
        <taxon>Betaproteobacteria</taxon>
        <taxon>Rhodocyclales</taxon>
        <taxon>Zoogloeaceae</taxon>
        <taxon>Zoogloea</taxon>
    </lineage>
</organism>
<reference evidence="2 3" key="1">
    <citation type="submission" date="2019-06" db="EMBL/GenBank/DDBJ databases">
        <title>Whole genome shotgun sequence of Zoogloea ramigera NBRC 15342.</title>
        <authorList>
            <person name="Hosoyama A."/>
            <person name="Uohara A."/>
            <person name="Ohji S."/>
            <person name="Ichikawa N."/>
        </authorList>
    </citation>
    <scope>NUCLEOTIDE SEQUENCE [LARGE SCALE GENOMIC DNA]</scope>
    <source>
        <strain evidence="2 3">NBRC 15342</strain>
    </source>
</reference>
<dbReference type="AlphaFoldDB" id="A0A4Y4CT33"/>
<comment type="caution">
    <text evidence="2">The sequence shown here is derived from an EMBL/GenBank/DDBJ whole genome shotgun (WGS) entry which is preliminary data.</text>
</comment>
<feature type="transmembrane region" description="Helical" evidence="1">
    <location>
        <begin position="121"/>
        <end position="142"/>
    </location>
</feature>
<accession>A0A4Y4CT33</accession>
<feature type="transmembrane region" description="Helical" evidence="1">
    <location>
        <begin position="15"/>
        <end position="38"/>
    </location>
</feature>
<name>A0A4Y4CT33_ZOORA</name>
<feature type="transmembrane region" description="Helical" evidence="1">
    <location>
        <begin position="154"/>
        <end position="176"/>
    </location>
</feature>
<dbReference type="Proteomes" id="UP000318422">
    <property type="component" value="Unassembled WGS sequence"/>
</dbReference>
<evidence type="ECO:0000256" key="1">
    <source>
        <dbReference type="SAM" id="Phobius"/>
    </source>
</evidence>
<dbReference type="EMBL" id="BJNV01000015">
    <property type="protein sequence ID" value="GEC95242.1"/>
    <property type="molecule type" value="Genomic_DNA"/>
</dbReference>
<dbReference type="RefSeq" id="WP_141350524.1">
    <property type="nucleotide sequence ID" value="NZ_BJNV01000015.1"/>
</dbReference>
<sequence length="197" mass="20671">MENPDFLTIARMLAIYLHVLALAIAAVAVAFGDFAIFARDRIDMKMLGKAASVATLALVVLWITGLGVIAMDTGFDTELLATKPKLLAKLSVVAVLTVNSLALHMLAFPRMAVPQADPRQAAMLPVVFGAISATSWLYAAFVGVSKPVAAMLGYTGYMGLFAGLTLAGIGFAMLTVRPRLAARLERADASLGAFSPG</sequence>
<keyword evidence="3" id="KW-1185">Reference proteome</keyword>
<dbReference type="OrthoDB" id="6890349at2"/>